<dbReference type="SUPFAM" id="SSF58038">
    <property type="entry name" value="SNARE fusion complex"/>
    <property type="match status" value="1"/>
</dbReference>
<dbReference type="InterPro" id="IPR042855">
    <property type="entry name" value="V_SNARE_CC"/>
</dbReference>
<dbReference type="PIRSF" id="PIRSF005409">
    <property type="entry name" value="Synaptobrevin_euk"/>
    <property type="match status" value="1"/>
</dbReference>
<dbReference type="OrthoDB" id="190375at2759"/>
<keyword evidence="2" id="KW-1133">Transmembrane helix</keyword>
<dbReference type="InterPro" id="IPR001388">
    <property type="entry name" value="Synaptobrevin-like"/>
</dbReference>
<dbReference type="EMBL" id="CAJNOQ010013723">
    <property type="protein sequence ID" value="CAF1327466.1"/>
    <property type="molecule type" value="Genomic_DNA"/>
</dbReference>
<dbReference type="PRINTS" id="PR00219">
    <property type="entry name" value="SYNAPTOBREVN"/>
</dbReference>
<evidence type="ECO:0000259" key="3">
    <source>
        <dbReference type="PROSITE" id="PS50892"/>
    </source>
</evidence>
<evidence type="ECO:0000313" key="6">
    <source>
        <dbReference type="Proteomes" id="UP000663829"/>
    </source>
</evidence>
<dbReference type="Proteomes" id="UP000663829">
    <property type="component" value="Unassembled WGS sequence"/>
</dbReference>
<evidence type="ECO:0000313" key="5">
    <source>
        <dbReference type="EMBL" id="CAF4178193.1"/>
    </source>
</evidence>
<reference evidence="4" key="1">
    <citation type="submission" date="2021-02" db="EMBL/GenBank/DDBJ databases">
        <authorList>
            <person name="Nowell W R."/>
        </authorList>
    </citation>
    <scope>NUCLEOTIDE SEQUENCE</scope>
</reference>
<sequence>MTTAVSFENQTQSAKIQQLQTGVNDVVVQMEENLGHFLNRGVMLDNLDNKTGHLQSTAGDFQKTARQVKQKFWWKNVTMWIILIVIVIVLIVVIVLAVTLSN</sequence>
<dbReference type="GO" id="GO:0016192">
    <property type="term" value="P:vesicle-mediated transport"/>
    <property type="evidence" value="ECO:0007669"/>
    <property type="project" value="InterPro"/>
</dbReference>
<feature type="transmembrane region" description="Helical" evidence="2">
    <location>
        <begin position="77"/>
        <end position="100"/>
    </location>
</feature>
<organism evidence="4 6">
    <name type="scientific">Didymodactylos carnosus</name>
    <dbReference type="NCBI Taxonomy" id="1234261"/>
    <lineage>
        <taxon>Eukaryota</taxon>
        <taxon>Metazoa</taxon>
        <taxon>Spiralia</taxon>
        <taxon>Gnathifera</taxon>
        <taxon>Rotifera</taxon>
        <taxon>Eurotatoria</taxon>
        <taxon>Bdelloidea</taxon>
        <taxon>Philodinida</taxon>
        <taxon>Philodinidae</taxon>
        <taxon>Didymodactylos</taxon>
    </lineage>
</organism>
<dbReference type="Gene3D" id="1.20.5.110">
    <property type="match status" value="1"/>
</dbReference>
<dbReference type="GO" id="GO:0016020">
    <property type="term" value="C:membrane"/>
    <property type="evidence" value="ECO:0007669"/>
    <property type="project" value="InterPro"/>
</dbReference>
<feature type="domain" description="V-SNARE coiled-coil homology" evidence="3">
    <location>
        <begin position="15"/>
        <end position="75"/>
    </location>
</feature>
<keyword evidence="2" id="KW-0472">Membrane</keyword>
<comment type="caution">
    <text evidence="4">The sequence shown here is derived from an EMBL/GenBank/DDBJ whole genome shotgun (WGS) entry which is preliminary data.</text>
</comment>
<evidence type="ECO:0000256" key="2">
    <source>
        <dbReference type="SAM" id="Phobius"/>
    </source>
</evidence>
<keyword evidence="2" id="KW-0812">Transmembrane</keyword>
<dbReference type="PROSITE" id="PS50892">
    <property type="entry name" value="V_SNARE"/>
    <property type="match status" value="1"/>
</dbReference>
<evidence type="ECO:0000313" key="4">
    <source>
        <dbReference type="EMBL" id="CAF1327466.1"/>
    </source>
</evidence>
<keyword evidence="1" id="KW-0175">Coiled coil</keyword>
<keyword evidence="6" id="KW-1185">Reference proteome</keyword>
<dbReference type="AlphaFoldDB" id="A0A815FRW9"/>
<protein>
    <recommendedName>
        <fullName evidence="3">V-SNARE coiled-coil homology domain-containing protein</fullName>
    </recommendedName>
</protein>
<accession>A0A815FRW9</accession>
<dbReference type="EMBL" id="CAJOBC010051151">
    <property type="protein sequence ID" value="CAF4178193.1"/>
    <property type="molecule type" value="Genomic_DNA"/>
</dbReference>
<dbReference type="InterPro" id="IPR016444">
    <property type="entry name" value="Synaptobrevin/VAMP"/>
</dbReference>
<proteinExistence type="predicted"/>
<dbReference type="PANTHER" id="PTHR45701">
    <property type="entry name" value="SYNAPTOBREVIN FAMILY MEMBER"/>
    <property type="match status" value="1"/>
</dbReference>
<dbReference type="Pfam" id="PF00957">
    <property type="entry name" value="Synaptobrevin"/>
    <property type="match status" value="1"/>
</dbReference>
<gene>
    <name evidence="4" type="ORF">GPM918_LOCUS29778</name>
    <name evidence="5" type="ORF">SRO942_LOCUS30368</name>
</gene>
<evidence type="ECO:0000256" key="1">
    <source>
        <dbReference type="PROSITE-ProRule" id="PRU00290"/>
    </source>
</evidence>
<dbReference type="Proteomes" id="UP000681722">
    <property type="component" value="Unassembled WGS sequence"/>
</dbReference>
<name>A0A815FRW9_9BILA</name>